<sequence length="284" mass="31782">MTYVDDAFGGLKTNLEITTTERNLAVSRHHRIRDHIREYWSLNEDFLTGSYDRHTKTKKLKDIDIFIVIDPDGPQGHLANGTGTAAVTALREVIEQKWSDIAADDTVVTIYYSGEEVASYEIAPAFATDDGYKIPNGLHWMNTNPNEHARMVTEKNTKCDGKFVPLVKMLKGMNRQAGEPIQPSFLIEVMALELVESPVGAFKDEVRFLLASMADQITADWPDPAGLGPDVNAGSNSWQRSQQQTNIRGWLAAAEEAILLEAHGKERAAVDKWRELFGDRMPRP</sequence>
<dbReference type="CDD" id="cd05400">
    <property type="entry name" value="NT_2-5OAS_ClassI-CCAase"/>
    <property type="match status" value="1"/>
</dbReference>
<dbReference type="GO" id="GO:0016779">
    <property type="term" value="F:nucleotidyltransferase activity"/>
    <property type="evidence" value="ECO:0007669"/>
    <property type="project" value="InterPro"/>
</dbReference>
<evidence type="ECO:0000313" key="3">
    <source>
        <dbReference type="Proteomes" id="UP000192566"/>
    </source>
</evidence>
<keyword evidence="1" id="KW-0051">Antiviral defense</keyword>
<dbReference type="RefSeq" id="WP_083073065.1">
    <property type="nucleotide sequence ID" value="NZ_AP022615.1"/>
</dbReference>
<dbReference type="InterPro" id="IPR006116">
    <property type="entry name" value="NT_2-5OAS_ClassI-CCAase"/>
</dbReference>
<dbReference type="Pfam" id="PF18144">
    <property type="entry name" value="SMODS"/>
    <property type="match status" value="1"/>
</dbReference>
<dbReference type="Proteomes" id="UP000192566">
    <property type="component" value="Unassembled WGS sequence"/>
</dbReference>
<dbReference type="SUPFAM" id="SSF81301">
    <property type="entry name" value="Nucleotidyltransferase"/>
    <property type="match status" value="1"/>
</dbReference>
<dbReference type="NCBIfam" id="NF041117">
    <property type="entry name" value="CBASS_cyclase_b"/>
    <property type="match status" value="1"/>
</dbReference>
<name>A0A1X0DTA1_MYCHE</name>
<dbReference type="InterPro" id="IPR053550">
    <property type="entry name" value="CD-NTase"/>
</dbReference>
<comment type="caution">
    <text evidence="2">The sequence shown here is derived from an EMBL/GenBank/DDBJ whole genome shotgun (WGS) entry which is preliminary data.</text>
</comment>
<dbReference type="OrthoDB" id="2082416at2"/>
<dbReference type="EMBL" id="MVHR01000005">
    <property type="protein sequence ID" value="ORA75449.1"/>
    <property type="molecule type" value="Genomic_DNA"/>
</dbReference>
<dbReference type="Gene3D" id="3.30.460.10">
    <property type="entry name" value="Beta Polymerase, domain 2"/>
    <property type="match status" value="1"/>
</dbReference>
<protein>
    <submittedName>
        <fullName evidence="2">Uncharacterized protein</fullName>
    </submittedName>
</protein>
<dbReference type="STRING" id="53376.BST25_05895"/>
<evidence type="ECO:0000313" key="2">
    <source>
        <dbReference type="EMBL" id="ORA75449.1"/>
    </source>
</evidence>
<evidence type="ECO:0000256" key="1">
    <source>
        <dbReference type="ARBA" id="ARBA00023118"/>
    </source>
</evidence>
<dbReference type="AlphaFoldDB" id="A0A1X0DTA1"/>
<dbReference type="GO" id="GO:0051607">
    <property type="term" value="P:defense response to virus"/>
    <property type="evidence" value="ECO:0007669"/>
    <property type="project" value="UniProtKB-KW"/>
</dbReference>
<gene>
    <name evidence="2" type="ORF">BST25_05895</name>
</gene>
<reference evidence="2 3" key="1">
    <citation type="submission" date="2017-02" db="EMBL/GenBank/DDBJ databases">
        <title>The new phylogeny of genus Mycobacterium.</title>
        <authorList>
            <person name="Tortoli E."/>
            <person name="Trovato A."/>
            <person name="Cirillo D.M."/>
        </authorList>
    </citation>
    <scope>NUCLEOTIDE SEQUENCE [LARGE SCALE GENOMIC DNA]</scope>
    <source>
        <strain evidence="2 3">DSM 44471</strain>
    </source>
</reference>
<organism evidence="2 3">
    <name type="scientific">Mycobacterium heidelbergense</name>
    <dbReference type="NCBI Taxonomy" id="53376"/>
    <lineage>
        <taxon>Bacteria</taxon>
        <taxon>Bacillati</taxon>
        <taxon>Actinomycetota</taxon>
        <taxon>Actinomycetes</taxon>
        <taxon>Mycobacteriales</taxon>
        <taxon>Mycobacteriaceae</taxon>
        <taxon>Mycobacterium</taxon>
        <taxon>Mycobacterium simiae complex</taxon>
    </lineage>
</organism>
<accession>A0A1X0DTA1</accession>
<proteinExistence type="predicted"/>
<dbReference type="InterPro" id="IPR043519">
    <property type="entry name" value="NT_sf"/>
</dbReference>
<keyword evidence="3" id="KW-1185">Reference proteome</keyword>